<feature type="region of interest" description="Disordered" evidence="1">
    <location>
        <begin position="76"/>
        <end position="106"/>
    </location>
</feature>
<feature type="compositionally biased region" description="Polar residues" evidence="1">
    <location>
        <begin position="94"/>
        <end position="106"/>
    </location>
</feature>
<evidence type="ECO:0000313" key="2">
    <source>
        <dbReference type="EMBL" id="TWT64872.1"/>
    </source>
</evidence>
<dbReference type="Proteomes" id="UP000318053">
    <property type="component" value="Unassembled WGS sequence"/>
</dbReference>
<reference evidence="2 3" key="1">
    <citation type="submission" date="2019-02" db="EMBL/GenBank/DDBJ databases">
        <title>Deep-cultivation of Planctomycetes and their phenomic and genomic characterization uncovers novel biology.</title>
        <authorList>
            <person name="Wiegand S."/>
            <person name="Jogler M."/>
            <person name="Boedeker C."/>
            <person name="Pinto D."/>
            <person name="Vollmers J."/>
            <person name="Rivas-Marin E."/>
            <person name="Kohn T."/>
            <person name="Peeters S.H."/>
            <person name="Heuer A."/>
            <person name="Rast P."/>
            <person name="Oberbeckmann S."/>
            <person name="Bunk B."/>
            <person name="Jeske O."/>
            <person name="Meyerdierks A."/>
            <person name="Storesund J.E."/>
            <person name="Kallscheuer N."/>
            <person name="Luecker S."/>
            <person name="Lage O.M."/>
            <person name="Pohl T."/>
            <person name="Merkel B.J."/>
            <person name="Hornburger P."/>
            <person name="Mueller R.-W."/>
            <person name="Bruemmer F."/>
            <person name="Labrenz M."/>
            <person name="Spormann A.M."/>
            <person name="Op Den Camp H."/>
            <person name="Overmann J."/>
            <person name="Amann R."/>
            <person name="Jetten M.S.M."/>
            <person name="Mascher T."/>
            <person name="Medema M.H."/>
            <person name="Devos D.P."/>
            <person name="Kaster A.-K."/>
            <person name="Ovreas L."/>
            <person name="Rohde M."/>
            <person name="Galperin M.Y."/>
            <person name="Jogler C."/>
        </authorList>
    </citation>
    <scope>NUCLEOTIDE SEQUENCE [LARGE SCALE GENOMIC DNA]</scope>
    <source>
        <strain evidence="2 3">CA85</strain>
    </source>
</reference>
<accession>A0A5C5XT34</accession>
<gene>
    <name evidence="2" type="ORF">CA85_36570</name>
</gene>
<protein>
    <submittedName>
        <fullName evidence="2">Uncharacterized protein</fullName>
    </submittedName>
</protein>
<keyword evidence="3" id="KW-1185">Reference proteome</keyword>
<evidence type="ECO:0000256" key="1">
    <source>
        <dbReference type="SAM" id="MobiDB-lite"/>
    </source>
</evidence>
<dbReference type="EMBL" id="SJPK01000009">
    <property type="protein sequence ID" value="TWT64872.1"/>
    <property type="molecule type" value="Genomic_DNA"/>
</dbReference>
<organism evidence="2 3">
    <name type="scientific">Allorhodopirellula solitaria</name>
    <dbReference type="NCBI Taxonomy" id="2527987"/>
    <lineage>
        <taxon>Bacteria</taxon>
        <taxon>Pseudomonadati</taxon>
        <taxon>Planctomycetota</taxon>
        <taxon>Planctomycetia</taxon>
        <taxon>Pirellulales</taxon>
        <taxon>Pirellulaceae</taxon>
        <taxon>Allorhodopirellula</taxon>
    </lineage>
</organism>
<dbReference type="AlphaFoldDB" id="A0A5C5XT34"/>
<name>A0A5C5XT34_9BACT</name>
<proteinExistence type="predicted"/>
<sequence>MAAESTSCQLSRVQQVPLGSTCLADVSAHLSYFGSPPTISAWEEEWEPLVGCQQFTGAAAEVIAAMRSMAAHRVDTFRTSRHSAEQTPKVAHQLTPSRPVQSQTNQYRWDTRWSAATLTGRGLPGRPVQQFK</sequence>
<evidence type="ECO:0000313" key="3">
    <source>
        <dbReference type="Proteomes" id="UP000318053"/>
    </source>
</evidence>
<comment type="caution">
    <text evidence="2">The sequence shown here is derived from an EMBL/GenBank/DDBJ whole genome shotgun (WGS) entry which is preliminary data.</text>
</comment>